<gene>
    <name evidence="2" type="ORF">ENG14_01890</name>
</gene>
<reference evidence="2" key="1">
    <citation type="journal article" date="2020" name="mSystems">
        <title>Genome- and Community-Level Interaction Insights into Carbon Utilization and Element Cycling Functions of Hydrothermarchaeota in Hydrothermal Sediment.</title>
        <authorList>
            <person name="Zhou Z."/>
            <person name="Liu Y."/>
            <person name="Xu W."/>
            <person name="Pan J."/>
            <person name="Luo Z.H."/>
            <person name="Li M."/>
        </authorList>
    </citation>
    <scope>NUCLEOTIDE SEQUENCE [LARGE SCALE GENOMIC DNA]</scope>
    <source>
        <strain evidence="2">HyVt-19</strain>
    </source>
</reference>
<feature type="domain" description="tRNA(Ile)-lysidine/2-thiocytidine synthase N-terminal" evidence="1">
    <location>
        <begin position="39"/>
        <end position="158"/>
    </location>
</feature>
<dbReference type="Pfam" id="PF01171">
    <property type="entry name" value="ATP_bind_3"/>
    <property type="match status" value="1"/>
</dbReference>
<dbReference type="Proteomes" id="UP000886355">
    <property type="component" value="Unassembled WGS sequence"/>
</dbReference>
<dbReference type="PANTHER" id="PTHR43686:SF1">
    <property type="entry name" value="AMINOTRAN_5 DOMAIN-CONTAINING PROTEIN"/>
    <property type="match status" value="1"/>
</dbReference>
<sequence>MLRIQPYRDDLMSYLEKEVRHLFGKAVHCYGLIEDGDHIAVAVSGGKDSITLLTLLQERLRHVPIHYELRAIYVDLGFDATIADELRKFFEKIDVPYDIIKTDHGIKAHSKANLEHPCFLCSRLRRMTLFRHAWKIGFRKIAFGHNQDDFIETFFMNICFSGQT</sequence>
<dbReference type="InterPro" id="IPR011063">
    <property type="entry name" value="TilS/TtcA_N"/>
</dbReference>
<dbReference type="Gene3D" id="3.40.50.620">
    <property type="entry name" value="HUPs"/>
    <property type="match status" value="1"/>
</dbReference>
<dbReference type="InterPro" id="IPR014729">
    <property type="entry name" value="Rossmann-like_a/b/a_fold"/>
</dbReference>
<accession>A0A7C1AXN8</accession>
<feature type="non-terminal residue" evidence="2">
    <location>
        <position position="164"/>
    </location>
</feature>
<protein>
    <submittedName>
        <fullName evidence="2">tRNA 2-thiocytidine(32) synthetase TtcA</fullName>
    </submittedName>
</protein>
<evidence type="ECO:0000313" key="2">
    <source>
        <dbReference type="EMBL" id="HDL89636.1"/>
    </source>
</evidence>
<proteinExistence type="predicted"/>
<dbReference type="SUPFAM" id="SSF52402">
    <property type="entry name" value="Adenine nucleotide alpha hydrolases-like"/>
    <property type="match status" value="1"/>
</dbReference>
<name>A0A7C1AXN8_9BACT</name>
<evidence type="ECO:0000259" key="1">
    <source>
        <dbReference type="Pfam" id="PF01171"/>
    </source>
</evidence>
<dbReference type="EMBL" id="DQZW01000090">
    <property type="protein sequence ID" value="HDL89636.1"/>
    <property type="molecule type" value="Genomic_DNA"/>
</dbReference>
<dbReference type="PANTHER" id="PTHR43686">
    <property type="entry name" value="SULFURTRANSFERASE-RELATED"/>
    <property type="match status" value="1"/>
</dbReference>
<dbReference type="AlphaFoldDB" id="A0A7C1AXN8"/>
<comment type="caution">
    <text evidence="2">The sequence shown here is derived from an EMBL/GenBank/DDBJ whole genome shotgun (WGS) entry which is preliminary data.</text>
</comment>
<organism evidence="2">
    <name type="scientific">Thermodesulforhabdus norvegica</name>
    <dbReference type="NCBI Taxonomy" id="39841"/>
    <lineage>
        <taxon>Bacteria</taxon>
        <taxon>Pseudomonadati</taxon>
        <taxon>Thermodesulfobacteriota</taxon>
        <taxon>Syntrophobacteria</taxon>
        <taxon>Syntrophobacterales</taxon>
        <taxon>Thermodesulforhabdaceae</taxon>
        <taxon>Thermodesulforhabdus</taxon>
    </lineage>
</organism>